<keyword evidence="3" id="KW-1185">Reference proteome</keyword>
<dbReference type="Proteomes" id="UP001054945">
    <property type="component" value="Unassembled WGS sequence"/>
</dbReference>
<protein>
    <submittedName>
        <fullName evidence="2">Uncharacterized protein</fullName>
    </submittedName>
</protein>
<evidence type="ECO:0000313" key="2">
    <source>
        <dbReference type="EMBL" id="GIY42018.1"/>
    </source>
</evidence>
<comment type="caution">
    <text evidence="2">The sequence shown here is derived from an EMBL/GenBank/DDBJ whole genome shotgun (WGS) entry which is preliminary data.</text>
</comment>
<dbReference type="AlphaFoldDB" id="A0AAV4TDF9"/>
<proteinExistence type="predicted"/>
<sequence>MYEEWHHLWHSSMRANVSENGNFDPFLSASGSQKDGGSSKQENYFCGTGVVIHASGYECQKVESQRAGDAGGPPPFLSPNDFRPREAREDSPCRHDIHHRGMGESIGMA</sequence>
<evidence type="ECO:0000313" key="3">
    <source>
        <dbReference type="Proteomes" id="UP001054945"/>
    </source>
</evidence>
<feature type="region of interest" description="Disordered" evidence="1">
    <location>
        <begin position="63"/>
        <end position="109"/>
    </location>
</feature>
<reference evidence="2 3" key="1">
    <citation type="submission" date="2021-06" db="EMBL/GenBank/DDBJ databases">
        <title>Caerostris extrusa draft genome.</title>
        <authorList>
            <person name="Kono N."/>
            <person name="Arakawa K."/>
        </authorList>
    </citation>
    <scope>NUCLEOTIDE SEQUENCE [LARGE SCALE GENOMIC DNA]</scope>
</reference>
<dbReference type="EMBL" id="BPLR01010793">
    <property type="protein sequence ID" value="GIY42018.1"/>
    <property type="molecule type" value="Genomic_DNA"/>
</dbReference>
<gene>
    <name evidence="2" type="ORF">CEXT_651341</name>
</gene>
<accession>A0AAV4TDF9</accession>
<organism evidence="2 3">
    <name type="scientific">Caerostris extrusa</name>
    <name type="common">Bark spider</name>
    <name type="synonym">Caerostris bankana</name>
    <dbReference type="NCBI Taxonomy" id="172846"/>
    <lineage>
        <taxon>Eukaryota</taxon>
        <taxon>Metazoa</taxon>
        <taxon>Ecdysozoa</taxon>
        <taxon>Arthropoda</taxon>
        <taxon>Chelicerata</taxon>
        <taxon>Arachnida</taxon>
        <taxon>Araneae</taxon>
        <taxon>Araneomorphae</taxon>
        <taxon>Entelegynae</taxon>
        <taxon>Araneoidea</taxon>
        <taxon>Araneidae</taxon>
        <taxon>Caerostris</taxon>
    </lineage>
</organism>
<evidence type="ECO:0000256" key="1">
    <source>
        <dbReference type="SAM" id="MobiDB-lite"/>
    </source>
</evidence>
<feature type="compositionally biased region" description="Basic and acidic residues" evidence="1">
    <location>
        <begin position="82"/>
        <end position="102"/>
    </location>
</feature>
<name>A0AAV4TDF9_CAEEX</name>